<dbReference type="AlphaFoldDB" id="X1FJE1"/>
<comment type="caution">
    <text evidence="1">The sequence shown here is derived from an EMBL/GenBank/DDBJ whole genome shotgun (WGS) entry which is preliminary data.</text>
</comment>
<dbReference type="EMBL" id="BARU01008784">
    <property type="protein sequence ID" value="GAH45062.1"/>
    <property type="molecule type" value="Genomic_DNA"/>
</dbReference>
<reference evidence="1" key="1">
    <citation type="journal article" date="2014" name="Front. Microbiol.">
        <title>High frequency of phylogenetically diverse reductive dehalogenase-homologous genes in deep subseafloor sedimentary metagenomes.</title>
        <authorList>
            <person name="Kawai M."/>
            <person name="Futagami T."/>
            <person name="Toyoda A."/>
            <person name="Takaki Y."/>
            <person name="Nishi S."/>
            <person name="Hori S."/>
            <person name="Arai W."/>
            <person name="Tsubouchi T."/>
            <person name="Morono Y."/>
            <person name="Uchiyama I."/>
            <person name="Ito T."/>
            <person name="Fujiyama A."/>
            <person name="Inagaki F."/>
            <person name="Takami H."/>
        </authorList>
    </citation>
    <scope>NUCLEOTIDE SEQUENCE</scope>
    <source>
        <strain evidence="1">Expedition CK06-06</strain>
    </source>
</reference>
<dbReference type="InterPro" id="IPR007139">
    <property type="entry name" value="DUF349"/>
</dbReference>
<evidence type="ECO:0008006" key="2">
    <source>
        <dbReference type="Google" id="ProtNLM"/>
    </source>
</evidence>
<organism evidence="1">
    <name type="scientific">marine sediment metagenome</name>
    <dbReference type="NCBI Taxonomy" id="412755"/>
    <lineage>
        <taxon>unclassified sequences</taxon>
        <taxon>metagenomes</taxon>
        <taxon>ecological metagenomes</taxon>
    </lineage>
</organism>
<protein>
    <recommendedName>
        <fullName evidence="2">DUF349 domain-containing protein</fullName>
    </recommendedName>
</protein>
<feature type="non-terminal residue" evidence="1">
    <location>
        <position position="212"/>
    </location>
</feature>
<gene>
    <name evidence="1" type="ORF">S03H2_17079</name>
</gene>
<dbReference type="Pfam" id="PF03993">
    <property type="entry name" value="DUF349"/>
    <property type="match status" value="2"/>
</dbReference>
<accession>X1FJE1</accession>
<sequence>MSDKKKELISKLEEALKQEIAFDQITSQVKELKISFVELVKTENEKLLKEKGVDTNDEEGIKVPHDEMDSRFSELMTDFNQMKKKWDELQAGEMKQNLDTKKQILAKLEVLVEEEQHIGHAFEKFNELKEKWRVTGVVPSTDYKEIQREYSHLIERFFYQINIYKTLKEYDLKKNLQLKLELTEKVKALMDKESLKEIHDLIGSYVKDWDNI</sequence>
<evidence type="ECO:0000313" key="1">
    <source>
        <dbReference type="EMBL" id="GAH45062.1"/>
    </source>
</evidence>
<name>X1FJE1_9ZZZZ</name>
<proteinExistence type="predicted"/>